<dbReference type="RefSeq" id="WP_086583179.1">
    <property type="nucleotide sequence ID" value="NZ_MUIZ01000006.1"/>
</dbReference>
<reference evidence="2 3" key="1">
    <citation type="submission" date="2017-02" db="EMBL/GenBank/DDBJ databases">
        <authorList>
            <person name="Peterson S.W."/>
        </authorList>
    </citation>
    <scope>NUCLEOTIDE SEQUENCE [LARGE SCALE GENOMIC DNA]</scope>
    <source>
        <strain evidence="2">159469</strain>
    </source>
</reference>
<dbReference type="EMBL" id="MUIZ01000006">
    <property type="protein sequence ID" value="OUK03945.1"/>
    <property type="molecule type" value="Genomic_DNA"/>
</dbReference>
<gene>
    <name evidence="2" type="ORF">BZZ03_09860</name>
</gene>
<accession>A0A252CBP3</accession>
<dbReference type="AlphaFoldDB" id="A0A252CBP3"/>
<dbReference type="InterPro" id="IPR046240">
    <property type="entry name" value="DUF6273"/>
</dbReference>
<dbReference type="Pfam" id="PF19789">
    <property type="entry name" value="DUF6273"/>
    <property type="match status" value="1"/>
</dbReference>
<dbReference type="Proteomes" id="UP000194606">
    <property type="component" value="Unassembled WGS sequence"/>
</dbReference>
<evidence type="ECO:0000259" key="1">
    <source>
        <dbReference type="Pfam" id="PF19789"/>
    </source>
</evidence>
<evidence type="ECO:0000313" key="2">
    <source>
        <dbReference type="EMBL" id="OUK03945.1"/>
    </source>
</evidence>
<organism evidence="2 3">
    <name type="scientific">Lactococcus petauri</name>
    <dbReference type="NCBI Taxonomy" id="1940789"/>
    <lineage>
        <taxon>Bacteria</taxon>
        <taxon>Bacillati</taxon>
        <taxon>Bacillota</taxon>
        <taxon>Bacilli</taxon>
        <taxon>Lactobacillales</taxon>
        <taxon>Streptococcaceae</taxon>
        <taxon>Lactococcus</taxon>
    </lineage>
</organism>
<name>A0A252CBP3_9LACT</name>
<sequence>MTSEKKRKLRNIAILALLGLIGGTFAFQAFNQQAINDRLRENPADYGGRVHDYYNSDTENKDIFVENFGQEPIMVRLKLSEFMEIQERGSTSWQQVAGGRRDDLDSWIPYIPEANNVSQRRSDNPSAAFNQYSDLTFGWTRGGQDAPWYLPTFNTAWDNPITAAAGHARDLSYRLENGELYPRATHPGSGEDAYWSEGETYPNTGQWSGAMITRETAQNLQQDKAPITLQEWHTRYRNTPDAIGDYWVIDHETGWAYWASQLHGGQATSYLIDEAHMRPEAERINGSYYYGIHVSSELIHPDQEFRDEPATGAVGELIAKIRNYGDGNPPSGINAPIGSFNFSRMSPGRIFTMWGQPFRYLENMGDGNHMIIRNEVIHFGTNWDSQNGLLLNWYNNDVVTTVPAIRAQREQYIVPVAETFNVGVLTFANTTRPNNNGLITNLDIFDIPYADRTRVVSGGNRRAFALSVADVNHLTAIGSFAIGADRGTPNRAWWLRTEASATSAWAINANGTWSSTGHSVATRGIRPALIIHQ</sequence>
<feature type="domain" description="DUF6273" evidence="1">
    <location>
        <begin position="390"/>
        <end position="532"/>
    </location>
</feature>
<proteinExistence type="predicted"/>
<comment type="caution">
    <text evidence="2">The sequence shown here is derived from an EMBL/GenBank/DDBJ whole genome shotgun (WGS) entry which is preliminary data.</text>
</comment>
<evidence type="ECO:0000313" key="3">
    <source>
        <dbReference type="Proteomes" id="UP000194606"/>
    </source>
</evidence>
<protein>
    <recommendedName>
        <fullName evidence="1">DUF6273 domain-containing protein</fullName>
    </recommendedName>
</protein>